<dbReference type="RefSeq" id="XP_064670547.1">
    <property type="nucleotide sequence ID" value="XM_064813025.1"/>
</dbReference>
<keyword evidence="1" id="KW-0472">Membrane</keyword>
<keyword evidence="1" id="KW-0812">Transmembrane</keyword>
<evidence type="ECO:0000313" key="3">
    <source>
        <dbReference type="Proteomes" id="UP001302812"/>
    </source>
</evidence>
<reference evidence="2" key="2">
    <citation type="submission" date="2023-05" db="EMBL/GenBank/DDBJ databases">
        <authorList>
            <consortium name="Lawrence Berkeley National Laboratory"/>
            <person name="Steindorff A."/>
            <person name="Hensen N."/>
            <person name="Bonometti L."/>
            <person name="Westerberg I."/>
            <person name="Brannstrom I.O."/>
            <person name="Guillou S."/>
            <person name="Cros-Aarteil S."/>
            <person name="Calhoun S."/>
            <person name="Haridas S."/>
            <person name="Kuo A."/>
            <person name="Mondo S."/>
            <person name="Pangilinan J."/>
            <person name="Riley R."/>
            <person name="Labutti K."/>
            <person name="Andreopoulos B."/>
            <person name="Lipzen A."/>
            <person name="Chen C."/>
            <person name="Yanf M."/>
            <person name="Daum C."/>
            <person name="Ng V."/>
            <person name="Clum A."/>
            <person name="Ohm R."/>
            <person name="Martin F."/>
            <person name="Silar P."/>
            <person name="Natvig D."/>
            <person name="Lalanne C."/>
            <person name="Gautier V."/>
            <person name="Ament-Velasquez S.L."/>
            <person name="Kruys A."/>
            <person name="Hutchinson M.I."/>
            <person name="Powell A.J."/>
            <person name="Barry K."/>
            <person name="Miller A.N."/>
            <person name="Grigoriev I.V."/>
            <person name="Debuchy R."/>
            <person name="Gladieux P."/>
            <person name="Thoren M.H."/>
            <person name="Johannesson H."/>
        </authorList>
    </citation>
    <scope>NUCLEOTIDE SEQUENCE</scope>
    <source>
        <strain evidence="2">CBS 508.74</strain>
    </source>
</reference>
<dbReference type="Proteomes" id="UP001302812">
    <property type="component" value="Unassembled WGS sequence"/>
</dbReference>
<keyword evidence="1" id="KW-1133">Transmembrane helix</keyword>
<comment type="caution">
    <text evidence="2">The sequence shown here is derived from an EMBL/GenBank/DDBJ whole genome shotgun (WGS) entry which is preliminary data.</text>
</comment>
<feature type="transmembrane region" description="Helical" evidence="1">
    <location>
        <begin position="33"/>
        <end position="58"/>
    </location>
</feature>
<dbReference type="GeneID" id="89937150"/>
<dbReference type="AlphaFoldDB" id="A0AAN6TEJ2"/>
<name>A0AAN6TEJ2_9PEZI</name>
<protein>
    <submittedName>
        <fullName evidence="2">Uncharacterized protein</fullName>
    </submittedName>
</protein>
<organism evidence="2 3">
    <name type="scientific">Canariomyces notabilis</name>
    <dbReference type="NCBI Taxonomy" id="2074819"/>
    <lineage>
        <taxon>Eukaryota</taxon>
        <taxon>Fungi</taxon>
        <taxon>Dikarya</taxon>
        <taxon>Ascomycota</taxon>
        <taxon>Pezizomycotina</taxon>
        <taxon>Sordariomycetes</taxon>
        <taxon>Sordariomycetidae</taxon>
        <taxon>Sordariales</taxon>
        <taxon>Chaetomiaceae</taxon>
        <taxon>Canariomyces</taxon>
    </lineage>
</organism>
<gene>
    <name evidence="2" type="ORF">N656DRAFT_751968</name>
</gene>
<evidence type="ECO:0000256" key="1">
    <source>
        <dbReference type="SAM" id="Phobius"/>
    </source>
</evidence>
<evidence type="ECO:0000313" key="2">
    <source>
        <dbReference type="EMBL" id="KAK4112977.1"/>
    </source>
</evidence>
<sequence>MAGTAVGISGLWYDRSRPAVLGATLTLPVDQAYYLLTSLTLLITIAGASFWNLTALLLHRLLAANQNADVLDLEHRVAVLNLGTSAKVFLSAIKLYHAWLRKGVRNLEARTLLVLVPAGLVWSTFVIASILASRVAITDSNGDVISPIRPHRCGFFSFDVPENETDPFGMMRKIPNDTIQARNYASSFYNRASTSRPTLSRFKSITLSMDIDTAAQCPFRNPDRCRLGPNGAMAMRTGLLNSHEAFGINSHLADQVAFQYEATCSPVQPLDGEVRRHVRPGLAGDINRNVTRAYFGPYGDEDFTYEFYDETINTQAGYIVESYYARTNDWNPPTWVPIPDFNRTDADVTMFFLSQNKIGYIEPTFDPWFWANGSDWRKINSLNLTLANRFFSTMACTEQFRLCNPAKETPDACLPWTGLVPLQSALVENDPVTGGLFNVPQMLIAQRILTHMTRSTLHYSVVTLRGAALWANDLVYGNLSPGLPDNQWQMEALGWFQTSLAKLQSYIVQFAANSDDLGPYGRVRTPLDMLGTNSNGEHDEASNAVYHMMQDQCSNQLVRPTGEMQNFSFLGVMVIVLFSCTVIVLDLAGGVILEWLRRLLRRPSALAAARQADNIFHLVRLALRAHLPHGERWVLGQWEVPVWDGDLSIPRPYIEENGGLALYPDPSRVENHVPKGHWRVGEAMRVEEAEVDSLEMQDTTEIVA</sequence>
<feature type="transmembrane region" description="Helical" evidence="1">
    <location>
        <begin position="112"/>
        <end position="132"/>
    </location>
</feature>
<proteinExistence type="predicted"/>
<keyword evidence="3" id="KW-1185">Reference proteome</keyword>
<accession>A0AAN6TEJ2</accession>
<reference evidence="2" key="1">
    <citation type="journal article" date="2023" name="Mol. Phylogenet. Evol.">
        <title>Genome-scale phylogeny and comparative genomics of the fungal order Sordariales.</title>
        <authorList>
            <person name="Hensen N."/>
            <person name="Bonometti L."/>
            <person name="Westerberg I."/>
            <person name="Brannstrom I.O."/>
            <person name="Guillou S."/>
            <person name="Cros-Aarteil S."/>
            <person name="Calhoun S."/>
            <person name="Haridas S."/>
            <person name="Kuo A."/>
            <person name="Mondo S."/>
            <person name="Pangilinan J."/>
            <person name="Riley R."/>
            <person name="LaButti K."/>
            <person name="Andreopoulos B."/>
            <person name="Lipzen A."/>
            <person name="Chen C."/>
            <person name="Yan M."/>
            <person name="Daum C."/>
            <person name="Ng V."/>
            <person name="Clum A."/>
            <person name="Steindorff A."/>
            <person name="Ohm R.A."/>
            <person name="Martin F."/>
            <person name="Silar P."/>
            <person name="Natvig D.O."/>
            <person name="Lalanne C."/>
            <person name="Gautier V."/>
            <person name="Ament-Velasquez S.L."/>
            <person name="Kruys A."/>
            <person name="Hutchinson M.I."/>
            <person name="Powell A.J."/>
            <person name="Barry K."/>
            <person name="Miller A.N."/>
            <person name="Grigoriev I.V."/>
            <person name="Debuchy R."/>
            <person name="Gladieux P."/>
            <person name="Hiltunen Thoren M."/>
            <person name="Johannesson H."/>
        </authorList>
    </citation>
    <scope>NUCLEOTIDE SEQUENCE</scope>
    <source>
        <strain evidence="2">CBS 508.74</strain>
    </source>
</reference>
<feature type="transmembrane region" description="Helical" evidence="1">
    <location>
        <begin position="567"/>
        <end position="593"/>
    </location>
</feature>
<dbReference type="EMBL" id="MU853340">
    <property type="protein sequence ID" value="KAK4112977.1"/>
    <property type="molecule type" value="Genomic_DNA"/>
</dbReference>